<sequence length="386" mass="45117">MTTMPYLNNLTAFRGIAAILVALLHFHFFLGPVMPYGRANVIDNLYLMVDLFFILSGFIMCYVYEDSFIIGIKKKKYKNFMVARLARIYPLHIFTLLAEVGIFLFLIVVGKLEFLPLPSQNMYNLNAIPTNLVFMHTMGFHDFVSWNSPSWSLGAEWWAYVLFPFLFVVFKKLNFKNWFIGMGIALVGWLCIEFILATMEPFMHFPSDPNKRSLDVIWHFGTIRGIIGFIAGMSIWQIFRESRFKKLFGNGWVFSVLTVLALLSMHLKWYNTITVIIFAFMILSSAYGSKNIDRFFAVKILKKLGDWSFSIYLWHMVLINIILVSFVYQKEEPVKAFLLRPFQHESPVMIILMLVVFLGITSFVGWLSFKYIETPTRKWIRRKFAK</sequence>
<keyword evidence="1" id="KW-0472">Membrane</keyword>
<keyword evidence="1" id="KW-1133">Transmembrane helix</keyword>
<feature type="transmembrane region" description="Helical" evidence="1">
    <location>
        <begin position="177"/>
        <end position="196"/>
    </location>
</feature>
<feature type="transmembrane region" description="Helical" evidence="1">
    <location>
        <begin position="348"/>
        <end position="372"/>
    </location>
</feature>
<dbReference type="GO" id="GO:0016747">
    <property type="term" value="F:acyltransferase activity, transferring groups other than amino-acyl groups"/>
    <property type="evidence" value="ECO:0007669"/>
    <property type="project" value="InterPro"/>
</dbReference>
<dbReference type="OrthoDB" id="9796461at2"/>
<keyword evidence="4" id="KW-1185">Reference proteome</keyword>
<feature type="domain" description="Acyltransferase 3" evidence="2">
    <location>
        <begin position="9"/>
        <end position="359"/>
    </location>
</feature>
<dbReference type="InterPro" id="IPR050879">
    <property type="entry name" value="Acyltransferase_3"/>
</dbReference>
<dbReference type="Pfam" id="PF01757">
    <property type="entry name" value="Acyl_transf_3"/>
    <property type="match status" value="1"/>
</dbReference>
<dbReference type="EMBL" id="VRKQ01000024">
    <property type="protein sequence ID" value="TXG34545.1"/>
    <property type="molecule type" value="Genomic_DNA"/>
</dbReference>
<organism evidence="3 4">
    <name type="scientific">Seonamhaeicola maritimus</name>
    <dbReference type="NCBI Taxonomy" id="2591822"/>
    <lineage>
        <taxon>Bacteria</taxon>
        <taxon>Pseudomonadati</taxon>
        <taxon>Bacteroidota</taxon>
        <taxon>Flavobacteriia</taxon>
        <taxon>Flavobacteriales</taxon>
        <taxon>Flavobacteriaceae</taxon>
    </lineage>
</organism>
<keyword evidence="1" id="KW-0812">Transmembrane</keyword>
<dbReference type="InterPro" id="IPR002656">
    <property type="entry name" value="Acyl_transf_3_dom"/>
</dbReference>
<protein>
    <submittedName>
        <fullName evidence="3">Acyltransferase</fullName>
    </submittedName>
</protein>
<keyword evidence="3" id="KW-0012">Acyltransferase</keyword>
<feature type="transmembrane region" description="Helical" evidence="1">
    <location>
        <begin position="247"/>
        <end position="263"/>
    </location>
</feature>
<comment type="caution">
    <text evidence="3">The sequence shown here is derived from an EMBL/GenBank/DDBJ whole genome shotgun (WGS) entry which is preliminary data.</text>
</comment>
<feature type="transmembrane region" description="Helical" evidence="1">
    <location>
        <begin position="216"/>
        <end position="235"/>
    </location>
</feature>
<feature type="transmembrane region" description="Helical" evidence="1">
    <location>
        <begin position="85"/>
        <end position="109"/>
    </location>
</feature>
<proteinExistence type="predicted"/>
<feature type="transmembrane region" description="Helical" evidence="1">
    <location>
        <begin position="45"/>
        <end position="64"/>
    </location>
</feature>
<feature type="transmembrane region" description="Helical" evidence="1">
    <location>
        <begin position="151"/>
        <end position="170"/>
    </location>
</feature>
<dbReference type="PANTHER" id="PTHR23028">
    <property type="entry name" value="ACETYLTRANSFERASE"/>
    <property type="match status" value="1"/>
</dbReference>
<feature type="transmembrane region" description="Helical" evidence="1">
    <location>
        <begin position="269"/>
        <end position="288"/>
    </location>
</feature>
<name>A0A5C7GDA8_9FLAO</name>
<evidence type="ECO:0000259" key="2">
    <source>
        <dbReference type="Pfam" id="PF01757"/>
    </source>
</evidence>
<gene>
    <name evidence="3" type="ORF">FUA22_18175</name>
</gene>
<evidence type="ECO:0000256" key="1">
    <source>
        <dbReference type="SAM" id="Phobius"/>
    </source>
</evidence>
<feature type="transmembrane region" description="Helical" evidence="1">
    <location>
        <begin position="12"/>
        <end position="33"/>
    </location>
</feature>
<dbReference type="AlphaFoldDB" id="A0A5C7GDA8"/>
<evidence type="ECO:0000313" key="4">
    <source>
        <dbReference type="Proteomes" id="UP000321080"/>
    </source>
</evidence>
<dbReference type="Proteomes" id="UP000321080">
    <property type="component" value="Unassembled WGS sequence"/>
</dbReference>
<reference evidence="3 4" key="1">
    <citation type="submission" date="2019-08" db="EMBL/GenBank/DDBJ databases">
        <title>Seonamhaeicola sediminis sp. nov., isolated from marine sediment.</title>
        <authorList>
            <person name="Cao W.R."/>
        </authorList>
    </citation>
    <scope>NUCLEOTIDE SEQUENCE [LARGE SCALE GENOMIC DNA]</scope>
    <source>
        <strain evidence="3 4">1505</strain>
    </source>
</reference>
<keyword evidence="3" id="KW-0808">Transferase</keyword>
<accession>A0A5C7GDA8</accession>
<evidence type="ECO:0000313" key="3">
    <source>
        <dbReference type="EMBL" id="TXG34545.1"/>
    </source>
</evidence>
<feature type="transmembrane region" description="Helical" evidence="1">
    <location>
        <begin position="309"/>
        <end position="328"/>
    </location>
</feature>